<feature type="region of interest" description="Disordered" evidence="1">
    <location>
        <begin position="139"/>
        <end position="222"/>
    </location>
</feature>
<dbReference type="InterPro" id="IPR014942">
    <property type="entry name" value="AbiEii"/>
</dbReference>
<dbReference type="AlphaFoldDB" id="A0A4U0SQ64"/>
<feature type="compositionally biased region" description="Polar residues" evidence="1">
    <location>
        <begin position="163"/>
        <end position="180"/>
    </location>
</feature>
<feature type="compositionally biased region" description="Basic and acidic residues" evidence="1">
    <location>
        <begin position="198"/>
        <end position="211"/>
    </location>
</feature>
<gene>
    <name evidence="2" type="ORF">FCI23_12915</name>
</gene>
<proteinExistence type="predicted"/>
<keyword evidence="2" id="KW-0808">Transferase</keyword>
<dbReference type="EMBL" id="SUMC01000009">
    <property type="protein sequence ID" value="TKA11333.1"/>
    <property type="molecule type" value="Genomic_DNA"/>
</dbReference>
<name>A0A4U0SQ64_9ACTN</name>
<organism evidence="2 3">
    <name type="scientific">Actinacidiphila oryziradicis</name>
    <dbReference type="NCBI Taxonomy" id="2571141"/>
    <lineage>
        <taxon>Bacteria</taxon>
        <taxon>Bacillati</taxon>
        <taxon>Actinomycetota</taxon>
        <taxon>Actinomycetes</taxon>
        <taxon>Kitasatosporales</taxon>
        <taxon>Streptomycetaceae</taxon>
        <taxon>Actinacidiphila</taxon>
    </lineage>
</organism>
<evidence type="ECO:0000313" key="2">
    <source>
        <dbReference type="EMBL" id="TKA11333.1"/>
    </source>
</evidence>
<dbReference type="Proteomes" id="UP000305778">
    <property type="component" value="Unassembled WGS sequence"/>
</dbReference>
<comment type="caution">
    <text evidence="2">The sequence shown here is derived from an EMBL/GenBank/DDBJ whole genome shotgun (WGS) entry which is preliminary data.</text>
</comment>
<sequence>MACSEGPLRARREHADTGTFSKVELVAEFLHHPPVDSDLGPVLHPDDLAAGKTGALFSRAEVRDAIDIDGLLKTGYSTDRLMELAAQNDPGFDRRIFADSLARAQRYSDKQFAAYSLDANEAAAIRQRFAEWHRQLTQPETTADGTAARPAAPNRSTPAVGRNTATEPASQPPGEQQTPPVHNDNPDQPPRRSSVIDQAHDLPRAKIDHGPATRAGVGARRRRRHLHQLAGVRSSVRWACAQSAKVRAGRFVTAVTSLVGSGLHGSRVERNCSMMALARSSGMP</sequence>
<dbReference type="GO" id="GO:0016740">
    <property type="term" value="F:transferase activity"/>
    <property type="evidence" value="ECO:0007669"/>
    <property type="project" value="UniProtKB-KW"/>
</dbReference>
<protein>
    <submittedName>
        <fullName evidence="2">Nucleotidyl transferase AbiEii/AbiGii toxin family protein</fullName>
    </submittedName>
</protein>
<keyword evidence="3" id="KW-1185">Reference proteome</keyword>
<evidence type="ECO:0000313" key="3">
    <source>
        <dbReference type="Proteomes" id="UP000305778"/>
    </source>
</evidence>
<reference evidence="2 3" key="1">
    <citation type="submission" date="2019-04" db="EMBL/GenBank/DDBJ databases">
        <title>Streptomyces oryziradicis sp. nov., a novel actinomycete isolated from rhizosphere soil of rice (Oryza sativa L.).</title>
        <authorList>
            <person name="Li C."/>
        </authorList>
    </citation>
    <scope>NUCLEOTIDE SEQUENCE [LARGE SCALE GENOMIC DNA]</scope>
    <source>
        <strain evidence="2 3">NEAU-C40</strain>
    </source>
</reference>
<evidence type="ECO:0000256" key="1">
    <source>
        <dbReference type="SAM" id="MobiDB-lite"/>
    </source>
</evidence>
<dbReference type="OrthoDB" id="3870258at2"/>
<accession>A0A4U0SQ64</accession>
<dbReference type="Pfam" id="PF08843">
    <property type="entry name" value="AbiEii"/>
    <property type="match status" value="1"/>
</dbReference>